<dbReference type="PROSITE" id="PS51294">
    <property type="entry name" value="HTH_MYB"/>
    <property type="match status" value="1"/>
</dbReference>
<evidence type="ECO:0000256" key="1">
    <source>
        <dbReference type="ARBA" id="ARBA00004123"/>
    </source>
</evidence>
<protein>
    <submittedName>
        <fullName evidence="7">Uncharacterized protein</fullName>
    </submittedName>
</protein>
<sequence>MGRQPCCEKVGLRRGTWTIEEDQKLVNFILKNGIQCWRVVPKLAGNVSDLCFPGSQSLKGPQEEGGRPNNVDDHDQVKDDSLVPGEVVCGAPDTRTNGNLEETHCSEPLPTKMDISISEADCCGDMMESADSIFWWDSLSEIEQIFH</sequence>
<feature type="domain" description="Myb-like" evidence="5">
    <location>
        <begin position="9"/>
        <end position="49"/>
    </location>
</feature>
<comment type="caution">
    <text evidence="7">The sequence shown here is derived from an EMBL/GenBank/DDBJ whole genome shotgun (WGS) entry which is preliminary data.</text>
</comment>
<accession>A0AAN7KEL1</accession>
<dbReference type="PROSITE" id="PS50090">
    <property type="entry name" value="MYB_LIKE"/>
    <property type="match status" value="1"/>
</dbReference>
<dbReference type="Pfam" id="PF00249">
    <property type="entry name" value="Myb_DNA-binding"/>
    <property type="match status" value="1"/>
</dbReference>
<organism evidence="7 8">
    <name type="scientific">Trapa incisa</name>
    <dbReference type="NCBI Taxonomy" id="236973"/>
    <lineage>
        <taxon>Eukaryota</taxon>
        <taxon>Viridiplantae</taxon>
        <taxon>Streptophyta</taxon>
        <taxon>Embryophyta</taxon>
        <taxon>Tracheophyta</taxon>
        <taxon>Spermatophyta</taxon>
        <taxon>Magnoliopsida</taxon>
        <taxon>eudicotyledons</taxon>
        <taxon>Gunneridae</taxon>
        <taxon>Pentapetalae</taxon>
        <taxon>rosids</taxon>
        <taxon>malvids</taxon>
        <taxon>Myrtales</taxon>
        <taxon>Lythraceae</taxon>
        <taxon>Trapa</taxon>
    </lineage>
</organism>
<evidence type="ECO:0000256" key="3">
    <source>
        <dbReference type="ARBA" id="ARBA00023242"/>
    </source>
</evidence>
<reference evidence="7 8" key="1">
    <citation type="journal article" date="2023" name="Hortic Res">
        <title>Pangenome of water caltrop reveals structural variations and asymmetric subgenome divergence after allopolyploidization.</title>
        <authorList>
            <person name="Zhang X."/>
            <person name="Chen Y."/>
            <person name="Wang L."/>
            <person name="Yuan Y."/>
            <person name="Fang M."/>
            <person name="Shi L."/>
            <person name="Lu R."/>
            <person name="Comes H.P."/>
            <person name="Ma Y."/>
            <person name="Chen Y."/>
            <person name="Huang G."/>
            <person name="Zhou Y."/>
            <person name="Zheng Z."/>
            <person name="Qiu Y."/>
        </authorList>
    </citation>
    <scope>NUCLEOTIDE SEQUENCE [LARGE SCALE GENOMIC DNA]</scope>
    <source>
        <tissue evidence="7">Roots</tissue>
    </source>
</reference>
<evidence type="ECO:0000256" key="4">
    <source>
        <dbReference type="SAM" id="MobiDB-lite"/>
    </source>
</evidence>
<keyword evidence="2" id="KW-0238">DNA-binding</keyword>
<dbReference type="PANTHER" id="PTHR47999">
    <property type="entry name" value="TRANSCRIPTION FACTOR MYB8-RELATED-RELATED"/>
    <property type="match status" value="1"/>
</dbReference>
<evidence type="ECO:0000313" key="7">
    <source>
        <dbReference type="EMBL" id="KAK4763664.1"/>
    </source>
</evidence>
<dbReference type="SUPFAM" id="SSF46689">
    <property type="entry name" value="Homeodomain-like"/>
    <property type="match status" value="1"/>
</dbReference>
<evidence type="ECO:0000256" key="2">
    <source>
        <dbReference type="ARBA" id="ARBA00023125"/>
    </source>
</evidence>
<dbReference type="InterPro" id="IPR017930">
    <property type="entry name" value="Myb_dom"/>
</dbReference>
<dbReference type="InterPro" id="IPR001005">
    <property type="entry name" value="SANT/Myb"/>
</dbReference>
<dbReference type="GO" id="GO:0003677">
    <property type="term" value="F:DNA binding"/>
    <property type="evidence" value="ECO:0007669"/>
    <property type="project" value="UniProtKB-KW"/>
</dbReference>
<dbReference type="Gene3D" id="1.10.10.60">
    <property type="entry name" value="Homeodomain-like"/>
    <property type="match status" value="1"/>
</dbReference>
<dbReference type="InterPro" id="IPR009057">
    <property type="entry name" value="Homeodomain-like_sf"/>
</dbReference>
<name>A0AAN7KEL1_9MYRT</name>
<evidence type="ECO:0000259" key="5">
    <source>
        <dbReference type="PROSITE" id="PS50090"/>
    </source>
</evidence>
<dbReference type="Proteomes" id="UP001345219">
    <property type="component" value="Chromosome 11"/>
</dbReference>
<dbReference type="EMBL" id="JAXIOK010000008">
    <property type="protein sequence ID" value="KAK4763664.1"/>
    <property type="molecule type" value="Genomic_DNA"/>
</dbReference>
<feature type="domain" description="HTH myb-type" evidence="6">
    <location>
        <begin position="9"/>
        <end position="49"/>
    </location>
</feature>
<evidence type="ECO:0000259" key="6">
    <source>
        <dbReference type="PROSITE" id="PS51294"/>
    </source>
</evidence>
<keyword evidence="8" id="KW-1185">Reference proteome</keyword>
<evidence type="ECO:0000313" key="8">
    <source>
        <dbReference type="Proteomes" id="UP001345219"/>
    </source>
</evidence>
<comment type="subcellular location">
    <subcellularLocation>
        <location evidence="1">Nucleus</location>
    </subcellularLocation>
</comment>
<dbReference type="AlphaFoldDB" id="A0AAN7KEL1"/>
<dbReference type="InterPro" id="IPR015495">
    <property type="entry name" value="Myb_TF_plants"/>
</dbReference>
<feature type="region of interest" description="Disordered" evidence="4">
    <location>
        <begin position="53"/>
        <end position="79"/>
    </location>
</feature>
<dbReference type="GO" id="GO:0005634">
    <property type="term" value="C:nucleus"/>
    <property type="evidence" value="ECO:0007669"/>
    <property type="project" value="UniProtKB-SubCell"/>
</dbReference>
<proteinExistence type="predicted"/>
<dbReference type="PANTHER" id="PTHR47999:SF68">
    <property type="entry name" value="MYB DOMAIN PROTEIN 40"/>
    <property type="match status" value="1"/>
</dbReference>
<keyword evidence="3" id="KW-0539">Nucleus</keyword>
<feature type="compositionally biased region" description="Basic and acidic residues" evidence="4">
    <location>
        <begin position="61"/>
        <end position="79"/>
    </location>
</feature>
<gene>
    <name evidence="7" type="ORF">SAY87_013102</name>
</gene>